<dbReference type="OrthoDB" id="4752448at2"/>
<dbReference type="Pfam" id="PF00934">
    <property type="entry name" value="PE"/>
    <property type="match status" value="1"/>
</dbReference>
<name>A0A1W9ZK04_MYCAN</name>
<dbReference type="InterPro" id="IPR038332">
    <property type="entry name" value="PPE_sf"/>
</dbReference>
<proteinExistence type="predicted"/>
<accession>A0A1W9ZK04</accession>
<evidence type="ECO:0000313" key="2">
    <source>
        <dbReference type="EMBL" id="ORA17247.1"/>
    </source>
</evidence>
<evidence type="ECO:0000259" key="1">
    <source>
        <dbReference type="Pfam" id="PF00934"/>
    </source>
</evidence>
<reference evidence="2 3" key="1">
    <citation type="submission" date="2017-02" db="EMBL/GenBank/DDBJ databases">
        <title>The new phylogeny of genus Mycobacterium.</title>
        <authorList>
            <person name="Tortoli E."/>
            <person name="Trovato A."/>
            <person name="Cirillo D.M."/>
        </authorList>
    </citation>
    <scope>NUCLEOTIDE SEQUENCE [LARGE SCALE GENOMIC DNA]</scope>
    <source>
        <strain evidence="2 3">DSM 45057</strain>
    </source>
</reference>
<evidence type="ECO:0000313" key="3">
    <source>
        <dbReference type="Proteomes" id="UP000192284"/>
    </source>
</evidence>
<dbReference type="InterPro" id="IPR000084">
    <property type="entry name" value="PE-PGRS_N"/>
</dbReference>
<keyword evidence="3" id="KW-1185">Reference proteome</keyword>
<gene>
    <name evidence="2" type="ORF">BST12_19850</name>
</gene>
<organism evidence="2 3">
    <name type="scientific">Mycobacterium angelicum</name>
    <dbReference type="NCBI Taxonomy" id="470074"/>
    <lineage>
        <taxon>Bacteria</taxon>
        <taxon>Bacillati</taxon>
        <taxon>Actinomycetota</taxon>
        <taxon>Actinomycetes</taxon>
        <taxon>Mycobacteriales</taxon>
        <taxon>Mycobacteriaceae</taxon>
        <taxon>Mycobacterium</taxon>
    </lineage>
</organism>
<dbReference type="Proteomes" id="UP000192284">
    <property type="component" value="Unassembled WGS sequence"/>
</dbReference>
<protein>
    <recommendedName>
        <fullName evidence="1">PE domain-containing protein</fullName>
    </recommendedName>
</protein>
<dbReference type="EMBL" id="MVHE01000040">
    <property type="protein sequence ID" value="ORA17247.1"/>
    <property type="molecule type" value="Genomic_DNA"/>
</dbReference>
<dbReference type="RefSeq" id="WP_083114833.1">
    <property type="nucleotide sequence ID" value="NZ_JACKTS010000023.1"/>
</dbReference>
<dbReference type="SUPFAM" id="SSF140459">
    <property type="entry name" value="PE/PPE dimer-like"/>
    <property type="match status" value="1"/>
</dbReference>
<dbReference type="AlphaFoldDB" id="A0A1W9ZK04"/>
<dbReference type="Gene3D" id="1.10.287.850">
    <property type="entry name" value="HP0062-like domain"/>
    <property type="match status" value="1"/>
</dbReference>
<feature type="domain" description="PE" evidence="1">
    <location>
        <begin position="4"/>
        <end position="94"/>
    </location>
</feature>
<sequence length="446" mass="44678">MSFVIAMPELLQGAAQDLAGIRASLTQAAATVAGPTTGIAAAAQDEISMAIASMFGSFGADFQALHVQAQAFHEQFVAVMNAGAGAYASAEAANVEQLLLGESPAYQTLFANTGANLQTLQSAVAANPAPLLQQFIKNQMGYEQTIAAALGGGLQNFPAPQQLFPPDPAGLLQGIVNQQTGYGQTISTALGAAGQDFRAAANALPATLQTAFQQLAAGDVTGAARGVATGFGSLFVTGLAANQDMTTLLINITPTGTLGDLLPIFAIPGQMAQNFTDLMPAGSIPAQISQHLTNAINTLTDTSQTLDLTTGELHVGLPLTLGLDAIGPVVTGLNAFGSSGSAVVGALQTGDALGATAALFDAPANILNGFLNGQATLPLSVSLGDLTTTTNIPLGGLLTPAQTASLTLEIFGTTGTIPLTGTAFGGLLPALLTLLPEQLAQAIGAG</sequence>
<comment type="caution">
    <text evidence="2">The sequence shown here is derived from an EMBL/GenBank/DDBJ whole genome shotgun (WGS) entry which is preliminary data.</text>
</comment>